<dbReference type="SUPFAM" id="SSF53254">
    <property type="entry name" value="Phosphoglycerate mutase-like"/>
    <property type="match status" value="1"/>
</dbReference>
<dbReference type="EMBL" id="CP036401">
    <property type="protein sequence ID" value="QBI02484.1"/>
    <property type="molecule type" value="Genomic_DNA"/>
</dbReference>
<keyword evidence="3" id="KW-1185">Reference proteome</keyword>
<dbReference type="NCBIfam" id="TIGR00249">
    <property type="entry name" value="sixA"/>
    <property type="match status" value="1"/>
</dbReference>
<reference evidence="1" key="3">
    <citation type="submission" date="2022-12" db="EMBL/GenBank/DDBJ databases">
        <authorList>
            <person name="Sun Q."/>
            <person name="Kim S."/>
        </authorList>
    </citation>
    <scope>NUCLEOTIDE SEQUENCE</scope>
    <source>
        <strain evidence="1">KCTC 12343</strain>
    </source>
</reference>
<dbReference type="GO" id="GO:0005737">
    <property type="term" value="C:cytoplasm"/>
    <property type="evidence" value="ECO:0007669"/>
    <property type="project" value="InterPro"/>
</dbReference>
<dbReference type="InterPro" id="IPR029033">
    <property type="entry name" value="His_PPase_superfam"/>
</dbReference>
<dbReference type="Pfam" id="PF00300">
    <property type="entry name" value="His_Phos_1"/>
    <property type="match status" value="1"/>
</dbReference>
<dbReference type="Proteomes" id="UP000292307">
    <property type="component" value="Chromosome"/>
</dbReference>
<dbReference type="GO" id="GO:0101006">
    <property type="term" value="F:protein histidine phosphatase activity"/>
    <property type="evidence" value="ECO:0007669"/>
    <property type="project" value="InterPro"/>
</dbReference>
<dbReference type="CDD" id="cd07040">
    <property type="entry name" value="HP"/>
    <property type="match status" value="1"/>
</dbReference>
<proteinExistence type="predicted"/>
<dbReference type="EMBL" id="BMWV01000005">
    <property type="protein sequence ID" value="GGY42430.1"/>
    <property type="molecule type" value="Genomic_DNA"/>
</dbReference>
<dbReference type="Gene3D" id="3.40.50.1240">
    <property type="entry name" value="Phosphoglycerate mutase-like"/>
    <property type="match status" value="1"/>
</dbReference>
<accession>A0A411X0K7</accession>
<evidence type="ECO:0000313" key="4">
    <source>
        <dbReference type="Proteomes" id="UP000628442"/>
    </source>
</evidence>
<name>A0A411X0K7_9BURK</name>
<dbReference type="Proteomes" id="UP000628442">
    <property type="component" value="Unassembled WGS sequence"/>
</dbReference>
<dbReference type="AlphaFoldDB" id="A0A411X0K7"/>
<reference evidence="2 3" key="2">
    <citation type="submission" date="2019-02" db="EMBL/GenBank/DDBJ databases">
        <title>Draft Genome Sequences of Six Type Strains of the Genus Massilia.</title>
        <authorList>
            <person name="Miess H."/>
            <person name="Frediansyhah A."/>
            <person name="Gross H."/>
        </authorList>
    </citation>
    <scope>NUCLEOTIDE SEQUENCE [LARGE SCALE GENOMIC DNA]</scope>
    <source>
        <strain evidence="2 3">DSM 17472</strain>
    </source>
</reference>
<organism evidence="1 4">
    <name type="scientific">Pseudoduganella albidiflava</name>
    <dbReference type="NCBI Taxonomy" id="321983"/>
    <lineage>
        <taxon>Bacteria</taxon>
        <taxon>Pseudomonadati</taxon>
        <taxon>Pseudomonadota</taxon>
        <taxon>Betaproteobacteria</taxon>
        <taxon>Burkholderiales</taxon>
        <taxon>Oxalobacteraceae</taxon>
        <taxon>Telluria group</taxon>
        <taxon>Pseudoduganella</taxon>
    </lineage>
</organism>
<protein>
    <submittedName>
        <fullName evidence="1">Histidine phosphatase family protein</fullName>
    </submittedName>
    <submittedName>
        <fullName evidence="2">Phosphohistidine phosphatase SixA</fullName>
    </submittedName>
</protein>
<sequence length="155" mass="17038">MDLILWRHAEAEPGHEGLPDLERALTPKGVKQARRMGKWLDSQLPENCRILASPAVRTVQTAEGLGRKYKTHAELVPGAAPEAILQAANWPAARETVVIIGHQPTLGQVAALLLTGEVLDFEMKKAAAWWFVQRDPEDPASLYLKAVMAADMVNK</sequence>
<evidence type="ECO:0000313" key="1">
    <source>
        <dbReference type="EMBL" id="GGY42430.1"/>
    </source>
</evidence>
<reference evidence="1" key="1">
    <citation type="journal article" date="2014" name="Int. J. Syst. Evol. Microbiol.">
        <title>Complete genome sequence of Corynebacterium casei LMG S-19264T (=DSM 44701T), isolated from a smear-ripened cheese.</title>
        <authorList>
            <consortium name="US DOE Joint Genome Institute (JGI-PGF)"/>
            <person name="Walter F."/>
            <person name="Albersmeier A."/>
            <person name="Kalinowski J."/>
            <person name="Ruckert C."/>
        </authorList>
    </citation>
    <scope>NUCLEOTIDE SEQUENCE</scope>
    <source>
        <strain evidence="1">KCTC 12343</strain>
    </source>
</reference>
<dbReference type="SMART" id="SM00855">
    <property type="entry name" value="PGAM"/>
    <property type="match status" value="1"/>
</dbReference>
<dbReference type="InterPro" id="IPR013078">
    <property type="entry name" value="His_Pase_superF_clade-1"/>
</dbReference>
<gene>
    <name evidence="2" type="primary">sixA</name>
    <name evidence="2" type="ORF">EYF70_17790</name>
    <name evidence="1" type="ORF">GCM10007387_25510</name>
</gene>
<dbReference type="OrthoDB" id="9814783at2"/>
<dbReference type="RefSeq" id="WP_131146596.1">
    <property type="nucleotide sequence ID" value="NZ_BMWV01000005.1"/>
</dbReference>
<evidence type="ECO:0000313" key="2">
    <source>
        <dbReference type="EMBL" id="QBI02484.1"/>
    </source>
</evidence>
<dbReference type="InterPro" id="IPR004449">
    <property type="entry name" value="SixA"/>
</dbReference>
<evidence type="ECO:0000313" key="3">
    <source>
        <dbReference type="Proteomes" id="UP000292307"/>
    </source>
</evidence>